<feature type="domain" description="ABC transporter" evidence="10">
    <location>
        <begin position="336"/>
        <end position="572"/>
    </location>
</feature>
<dbReference type="SMART" id="SM00382">
    <property type="entry name" value="AAA"/>
    <property type="match status" value="1"/>
</dbReference>
<feature type="transmembrane region" description="Helical" evidence="9">
    <location>
        <begin position="62"/>
        <end position="81"/>
    </location>
</feature>
<gene>
    <name evidence="12" type="ORF">DWX93_03795</name>
</gene>
<dbReference type="AlphaFoldDB" id="A0A395VAN4"/>
<evidence type="ECO:0000313" key="13">
    <source>
        <dbReference type="Proteomes" id="UP000266172"/>
    </source>
</evidence>
<dbReference type="Gene3D" id="3.40.50.300">
    <property type="entry name" value="P-loop containing nucleotide triphosphate hydrolases"/>
    <property type="match status" value="1"/>
</dbReference>
<evidence type="ECO:0000313" key="12">
    <source>
        <dbReference type="EMBL" id="RGS42453.1"/>
    </source>
</evidence>
<dbReference type="SUPFAM" id="SSF90123">
    <property type="entry name" value="ABC transporter transmembrane region"/>
    <property type="match status" value="1"/>
</dbReference>
<keyword evidence="8 9" id="KW-0472">Membrane</keyword>
<dbReference type="Gene3D" id="1.20.1560.10">
    <property type="entry name" value="ABC transporter type 1, transmembrane domain"/>
    <property type="match status" value="1"/>
</dbReference>
<name>A0A395VAN4_9FIRM</name>
<dbReference type="GO" id="GO:0016887">
    <property type="term" value="F:ATP hydrolysis activity"/>
    <property type="evidence" value="ECO:0007669"/>
    <property type="project" value="InterPro"/>
</dbReference>
<keyword evidence="4 9" id="KW-0812">Transmembrane</keyword>
<dbReference type="Proteomes" id="UP000266172">
    <property type="component" value="Unassembled WGS sequence"/>
</dbReference>
<feature type="domain" description="ABC transmembrane type-1" evidence="11">
    <location>
        <begin position="18"/>
        <end position="306"/>
    </location>
</feature>
<dbReference type="CDD" id="cd18781">
    <property type="entry name" value="ABC_6TM_AarD_CydDC_like"/>
    <property type="match status" value="1"/>
</dbReference>
<dbReference type="InterPro" id="IPR003593">
    <property type="entry name" value="AAA+_ATPase"/>
</dbReference>
<reference evidence="12 13" key="1">
    <citation type="submission" date="2018-08" db="EMBL/GenBank/DDBJ databases">
        <title>A genome reference for cultivated species of the human gut microbiota.</title>
        <authorList>
            <person name="Zou Y."/>
            <person name="Xue W."/>
            <person name="Luo G."/>
        </authorList>
    </citation>
    <scope>NUCLEOTIDE SEQUENCE [LARGE SCALE GENOMIC DNA]</scope>
    <source>
        <strain evidence="12 13">AF22-12AC</strain>
    </source>
</reference>
<feature type="transmembrane region" description="Helical" evidence="9">
    <location>
        <begin position="138"/>
        <end position="157"/>
    </location>
</feature>
<evidence type="ECO:0000256" key="7">
    <source>
        <dbReference type="ARBA" id="ARBA00022989"/>
    </source>
</evidence>
<keyword evidence="5" id="KW-0547">Nucleotide-binding</keyword>
<keyword evidence="6 12" id="KW-0067">ATP-binding</keyword>
<dbReference type="InterPro" id="IPR039421">
    <property type="entry name" value="Type_1_exporter"/>
</dbReference>
<dbReference type="GO" id="GO:0005886">
    <property type="term" value="C:plasma membrane"/>
    <property type="evidence" value="ECO:0007669"/>
    <property type="project" value="UniProtKB-SubCell"/>
</dbReference>
<feature type="transmembrane region" description="Helical" evidence="9">
    <location>
        <begin position="21"/>
        <end position="42"/>
    </location>
</feature>
<dbReference type="PANTHER" id="PTHR24221:SF654">
    <property type="entry name" value="ATP-BINDING CASSETTE SUB-FAMILY B MEMBER 6"/>
    <property type="match status" value="1"/>
</dbReference>
<evidence type="ECO:0000256" key="9">
    <source>
        <dbReference type="SAM" id="Phobius"/>
    </source>
</evidence>
<dbReference type="PROSITE" id="PS50893">
    <property type="entry name" value="ABC_TRANSPORTER_2"/>
    <property type="match status" value="1"/>
</dbReference>
<protein>
    <submittedName>
        <fullName evidence="12">ABC transporter ATP-binding protein/permease</fullName>
    </submittedName>
</protein>
<keyword evidence="7 9" id="KW-1133">Transmembrane helix</keyword>
<sequence>MFHKRLLKEFSDNRKYVAGMVIMQWAALLANVALMYVLAAYVGRISGIVKGESLTASLSDGVLLIVFAAALFVRIAATSAANRMSYLASTQVKRRLRDRIYEKMMEFGAAYREAVATSEAVQIATEGVDQLEIYFGKYVPQFFYSMLAPLTLFVIVGTMSIKVAAVLLLCVPLIPVSIVAVQKFAKKLLAKYWGTYTELGDSFLENLQGLVTLKIYQADGRYAEKMDEEAEKFRKVTMRVLIMQLNSISVMDLVAYGGAALGIILSVLEYRAGAVTFAECFFIIMISAEFFLPLRLLGSFFHIAMNGNAAADKIFRFLDTPVPEHGTVQKTQGNEICFSHVNFAYTPDAPVLRDVDFAVPEGRFVALVGESGCGKSTIASLVMGENRPKEGGSVTIGGVPVTELTAEALYRKVTRVRHDSYLFAGTVEDNLRMGKADATQKEMEDALLRVDLLKTIREKGGLAMQLEERAANLSGGQKQRLVLARALLHDSDIYIFDEATSNIDVESENRIMEVVRGLAREKTVLLISHRLANVTAADEIFVLQAGTEGIAERGTHQELMQRQRQGYYCRLYEAQQELESYAGTQQKEVTV</sequence>
<accession>A0A395VAN4</accession>
<organism evidence="12 13">
    <name type="scientific">Roseburia hominis</name>
    <dbReference type="NCBI Taxonomy" id="301301"/>
    <lineage>
        <taxon>Bacteria</taxon>
        <taxon>Bacillati</taxon>
        <taxon>Bacillota</taxon>
        <taxon>Clostridia</taxon>
        <taxon>Lachnospirales</taxon>
        <taxon>Lachnospiraceae</taxon>
        <taxon>Roseburia</taxon>
    </lineage>
</organism>
<feature type="transmembrane region" description="Helical" evidence="9">
    <location>
        <begin position="241"/>
        <end position="268"/>
    </location>
</feature>
<evidence type="ECO:0000259" key="10">
    <source>
        <dbReference type="PROSITE" id="PS50893"/>
    </source>
</evidence>
<feature type="transmembrane region" description="Helical" evidence="9">
    <location>
        <begin position="163"/>
        <end position="181"/>
    </location>
</feature>
<comment type="subcellular location">
    <subcellularLocation>
        <location evidence="1">Cell membrane</location>
        <topology evidence="1">Multi-pass membrane protein</topology>
    </subcellularLocation>
</comment>
<dbReference type="InterPro" id="IPR017871">
    <property type="entry name" value="ABC_transporter-like_CS"/>
</dbReference>
<evidence type="ECO:0000256" key="3">
    <source>
        <dbReference type="ARBA" id="ARBA00022475"/>
    </source>
</evidence>
<dbReference type="PANTHER" id="PTHR24221">
    <property type="entry name" value="ATP-BINDING CASSETTE SUB-FAMILY B"/>
    <property type="match status" value="1"/>
</dbReference>
<dbReference type="InterPro" id="IPR003439">
    <property type="entry name" value="ABC_transporter-like_ATP-bd"/>
</dbReference>
<dbReference type="GO" id="GO:0034040">
    <property type="term" value="F:ATPase-coupled lipid transmembrane transporter activity"/>
    <property type="evidence" value="ECO:0007669"/>
    <property type="project" value="TreeGrafter"/>
</dbReference>
<keyword evidence="3" id="KW-1003">Cell membrane</keyword>
<keyword evidence="2" id="KW-0813">Transport</keyword>
<evidence type="ECO:0000256" key="6">
    <source>
        <dbReference type="ARBA" id="ARBA00022840"/>
    </source>
</evidence>
<dbReference type="PROSITE" id="PS00211">
    <property type="entry name" value="ABC_TRANSPORTER_1"/>
    <property type="match status" value="1"/>
</dbReference>
<dbReference type="Pfam" id="PF00005">
    <property type="entry name" value="ABC_tran"/>
    <property type="match status" value="1"/>
</dbReference>
<dbReference type="FunFam" id="3.40.50.300:FF:000854">
    <property type="entry name" value="Multidrug ABC transporter ATP-binding protein"/>
    <property type="match status" value="1"/>
</dbReference>
<evidence type="ECO:0000256" key="2">
    <source>
        <dbReference type="ARBA" id="ARBA00022448"/>
    </source>
</evidence>
<dbReference type="PROSITE" id="PS50929">
    <property type="entry name" value="ABC_TM1F"/>
    <property type="match status" value="1"/>
</dbReference>
<dbReference type="SUPFAM" id="SSF52540">
    <property type="entry name" value="P-loop containing nucleoside triphosphate hydrolases"/>
    <property type="match status" value="1"/>
</dbReference>
<evidence type="ECO:0000256" key="4">
    <source>
        <dbReference type="ARBA" id="ARBA00022692"/>
    </source>
</evidence>
<dbReference type="InterPro" id="IPR027417">
    <property type="entry name" value="P-loop_NTPase"/>
</dbReference>
<dbReference type="GO" id="GO:0140359">
    <property type="term" value="F:ABC-type transporter activity"/>
    <property type="evidence" value="ECO:0007669"/>
    <property type="project" value="InterPro"/>
</dbReference>
<dbReference type="InterPro" id="IPR011527">
    <property type="entry name" value="ABC1_TM_dom"/>
</dbReference>
<dbReference type="InterPro" id="IPR036640">
    <property type="entry name" value="ABC1_TM_sf"/>
</dbReference>
<evidence type="ECO:0000256" key="8">
    <source>
        <dbReference type="ARBA" id="ARBA00023136"/>
    </source>
</evidence>
<comment type="caution">
    <text evidence="12">The sequence shown here is derived from an EMBL/GenBank/DDBJ whole genome shotgun (WGS) entry which is preliminary data.</text>
</comment>
<dbReference type="EMBL" id="QRVL01000001">
    <property type="protein sequence ID" value="RGS42453.1"/>
    <property type="molecule type" value="Genomic_DNA"/>
</dbReference>
<evidence type="ECO:0000256" key="5">
    <source>
        <dbReference type="ARBA" id="ARBA00022741"/>
    </source>
</evidence>
<evidence type="ECO:0000259" key="11">
    <source>
        <dbReference type="PROSITE" id="PS50929"/>
    </source>
</evidence>
<proteinExistence type="predicted"/>
<dbReference type="Pfam" id="PF00664">
    <property type="entry name" value="ABC_membrane"/>
    <property type="match status" value="1"/>
</dbReference>
<evidence type="ECO:0000256" key="1">
    <source>
        <dbReference type="ARBA" id="ARBA00004651"/>
    </source>
</evidence>
<dbReference type="RefSeq" id="WP_118096684.1">
    <property type="nucleotide sequence ID" value="NZ_QRVL01000001.1"/>
</dbReference>
<dbReference type="GO" id="GO:0005524">
    <property type="term" value="F:ATP binding"/>
    <property type="evidence" value="ECO:0007669"/>
    <property type="project" value="UniProtKB-KW"/>
</dbReference>